<gene>
    <name evidence="1" type="ORF">BJY22_007721</name>
</gene>
<dbReference type="AlphaFoldDB" id="A0A7X5VIT0"/>
<dbReference type="Proteomes" id="UP000555407">
    <property type="component" value="Unassembled WGS sequence"/>
</dbReference>
<evidence type="ECO:0000313" key="1">
    <source>
        <dbReference type="EMBL" id="NIK62004.1"/>
    </source>
</evidence>
<name>A0A7X5VIT0_9ACTN</name>
<organism evidence="1 2">
    <name type="scientific">Kribbella shirazensis</name>
    <dbReference type="NCBI Taxonomy" id="1105143"/>
    <lineage>
        <taxon>Bacteria</taxon>
        <taxon>Bacillati</taxon>
        <taxon>Actinomycetota</taxon>
        <taxon>Actinomycetes</taxon>
        <taxon>Propionibacteriales</taxon>
        <taxon>Kribbellaceae</taxon>
        <taxon>Kribbella</taxon>
    </lineage>
</organism>
<protein>
    <submittedName>
        <fullName evidence="1">Uncharacterized protein</fullName>
    </submittedName>
</protein>
<comment type="caution">
    <text evidence="1">The sequence shown here is derived from an EMBL/GenBank/DDBJ whole genome shotgun (WGS) entry which is preliminary data.</text>
</comment>
<evidence type="ECO:0000313" key="2">
    <source>
        <dbReference type="Proteomes" id="UP000555407"/>
    </source>
</evidence>
<accession>A0A7X5VIT0</accession>
<dbReference type="RefSeq" id="WP_167216888.1">
    <property type="nucleotide sequence ID" value="NZ_JAASRO010000001.1"/>
</dbReference>
<keyword evidence="2" id="KW-1185">Reference proteome</keyword>
<dbReference type="EMBL" id="JAASRO010000001">
    <property type="protein sequence ID" value="NIK62004.1"/>
    <property type="molecule type" value="Genomic_DNA"/>
</dbReference>
<proteinExistence type="predicted"/>
<reference evidence="1 2" key="1">
    <citation type="submission" date="2020-03" db="EMBL/GenBank/DDBJ databases">
        <title>Sequencing the genomes of 1000 actinobacteria strains.</title>
        <authorList>
            <person name="Klenk H.-P."/>
        </authorList>
    </citation>
    <scope>NUCLEOTIDE SEQUENCE [LARGE SCALE GENOMIC DNA]</scope>
    <source>
        <strain evidence="1 2">DSM 45490</strain>
    </source>
</reference>
<sequence length="120" mass="12748">MRALIARISLRSAGTGRLGKVLLADQGSLLDTPGRVSGFAVKGEGQGAGSTRHLSFSWSLRPDASAYDVLQLGRTAHHWLGRVHRDVFFAESVDLGRGRTFALVPIAVNGNRGAASTTHL</sequence>